<dbReference type="AlphaFoldDB" id="A0A564XWS5"/>
<dbReference type="Gene3D" id="3.30.420.10">
    <property type="entry name" value="Ribonuclease H-like superfamily/Ribonuclease H"/>
    <property type="match status" value="1"/>
</dbReference>
<dbReference type="InterPro" id="IPR036397">
    <property type="entry name" value="RNaseH_sf"/>
</dbReference>
<dbReference type="InterPro" id="IPR012337">
    <property type="entry name" value="RNaseH-like_sf"/>
</dbReference>
<dbReference type="PANTHER" id="PTHR38681:SF1">
    <property type="entry name" value="RETROVIRUS-RELATED POL POLYPROTEIN FROM TRANSPOSON 412-LIKE PROTEIN"/>
    <property type="match status" value="1"/>
</dbReference>
<dbReference type="SUPFAM" id="SSF53098">
    <property type="entry name" value="Ribonuclease H-like"/>
    <property type="match status" value="1"/>
</dbReference>
<organism evidence="2 3">
    <name type="scientific">Hymenolepis diminuta</name>
    <name type="common">Rat tapeworm</name>
    <dbReference type="NCBI Taxonomy" id="6216"/>
    <lineage>
        <taxon>Eukaryota</taxon>
        <taxon>Metazoa</taxon>
        <taxon>Spiralia</taxon>
        <taxon>Lophotrochozoa</taxon>
        <taxon>Platyhelminthes</taxon>
        <taxon>Cestoda</taxon>
        <taxon>Eucestoda</taxon>
        <taxon>Cyclophyllidea</taxon>
        <taxon>Hymenolepididae</taxon>
        <taxon>Hymenolepis</taxon>
    </lineage>
</organism>
<dbReference type="GO" id="GO:0015074">
    <property type="term" value="P:DNA integration"/>
    <property type="evidence" value="ECO:0007669"/>
    <property type="project" value="InterPro"/>
</dbReference>
<dbReference type="PROSITE" id="PS50994">
    <property type="entry name" value="INTEGRASE"/>
    <property type="match status" value="1"/>
</dbReference>
<proteinExistence type="predicted"/>
<dbReference type="EMBL" id="CABIJS010000007">
    <property type="protein sequence ID" value="VUZ38764.1"/>
    <property type="molecule type" value="Genomic_DNA"/>
</dbReference>
<accession>A0A564XWS5</accession>
<sequence length="233" mass="26370">MRDLAAETMTRTFTERWIATFGVPSTITTYRGTQFESQIFSELTNLLGTNRIRTTAYHPQANGLVERFHYQLKAVLAAHSFKEDLDWSAAEIIFGVPLKLPGQFLFPNDKFFWPNPVNYAERLGSHMQNLQALTTRPTSNPIFIPTDLKTCSHVFLRHDAVNVSRRRYETLCINGLHVDLEVETGSDSNIVSDEAWKTLSIRKLDTVPFKVSRALGDAAKLSGAVQYEAAFKK</sequence>
<dbReference type="GO" id="GO:0003676">
    <property type="term" value="F:nucleic acid binding"/>
    <property type="evidence" value="ECO:0007669"/>
    <property type="project" value="InterPro"/>
</dbReference>
<dbReference type="Proteomes" id="UP000321570">
    <property type="component" value="Unassembled WGS sequence"/>
</dbReference>
<dbReference type="InterPro" id="IPR001584">
    <property type="entry name" value="Integrase_cat-core"/>
</dbReference>
<dbReference type="PANTHER" id="PTHR38681">
    <property type="entry name" value="RETROVIRUS-RELATED POL POLYPROTEIN FROM TRANSPOSON 412-LIKE PROTEIN-RELATED"/>
    <property type="match status" value="1"/>
</dbReference>
<evidence type="ECO:0000313" key="2">
    <source>
        <dbReference type="EMBL" id="VUZ38764.1"/>
    </source>
</evidence>
<protein>
    <recommendedName>
        <fullName evidence="1">Integrase catalytic domain-containing protein</fullName>
    </recommendedName>
</protein>
<evidence type="ECO:0000313" key="3">
    <source>
        <dbReference type="Proteomes" id="UP000321570"/>
    </source>
</evidence>
<evidence type="ECO:0000259" key="1">
    <source>
        <dbReference type="PROSITE" id="PS50994"/>
    </source>
</evidence>
<feature type="domain" description="Integrase catalytic" evidence="1">
    <location>
        <begin position="1"/>
        <end position="124"/>
    </location>
</feature>
<reference evidence="2 3" key="1">
    <citation type="submission" date="2019-07" db="EMBL/GenBank/DDBJ databases">
        <authorList>
            <person name="Jastrzebski P J."/>
            <person name="Paukszto L."/>
            <person name="Jastrzebski P J."/>
        </authorList>
    </citation>
    <scope>NUCLEOTIDE SEQUENCE [LARGE SCALE GENOMIC DNA]</scope>
    <source>
        <strain evidence="2 3">WMS-il1</strain>
    </source>
</reference>
<keyword evidence="3" id="KW-1185">Reference proteome</keyword>
<gene>
    <name evidence="2" type="ORF">WMSIL1_LOCUS196</name>
</gene>
<name>A0A564XWS5_HYMDI</name>